<comment type="caution">
    <text evidence="2">The sequence shown here is derived from an EMBL/GenBank/DDBJ whole genome shotgun (WGS) entry which is preliminary data.</text>
</comment>
<evidence type="ECO:0000313" key="3">
    <source>
        <dbReference type="Proteomes" id="UP001500897"/>
    </source>
</evidence>
<keyword evidence="3" id="KW-1185">Reference proteome</keyword>
<evidence type="ECO:0008006" key="4">
    <source>
        <dbReference type="Google" id="ProtNLM"/>
    </source>
</evidence>
<dbReference type="Pfam" id="PF06224">
    <property type="entry name" value="AlkZ-like"/>
    <property type="match status" value="1"/>
</dbReference>
<organism evidence="2 3">
    <name type="scientific">Kitasatospora saccharophila</name>
    <dbReference type="NCBI Taxonomy" id="407973"/>
    <lineage>
        <taxon>Bacteria</taxon>
        <taxon>Bacillati</taxon>
        <taxon>Actinomycetota</taxon>
        <taxon>Actinomycetes</taxon>
        <taxon>Kitasatosporales</taxon>
        <taxon>Streptomycetaceae</taxon>
        <taxon>Kitasatospora</taxon>
    </lineage>
</organism>
<feature type="compositionally biased region" description="Low complexity" evidence="1">
    <location>
        <begin position="385"/>
        <end position="395"/>
    </location>
</feature>
<proteinExistence type="predicted"/>
<sequence length="395" mass="42070">MANGEVPAAKLRAWWAHRQWLDGGRHRGASAAEVLAATGWARSGGGSAPYLGLFARAGLRRAEVDAALAALEVQELPAARGRSYLLPADDFALGLAAGAGAVETELGAAERQLGVSRDEIEQLCLAVSQLLSPTEPLTSTELHAQAGSAVRALGGAGRRRGVATTLPLALDLLRSRGLARRVPLDGRLDRQRHGYLRWDRAVHGEAADLARRYFAWAAPASVRHFRWFSGFGAATAKAALAPLELVRLPGSELLLPAELADEFAGFAVPAEPAYALLAAADGLHLLHRDLARLVDPRDADRPVPAARSERGLGAERDPRTHLVVDRGRIVGFWEYDPELPELVHQLFVPMNPALRAAIDAAGDFVRTDLGDARGSGPDSPRGRAPRLAALRAAGE</sequence>
<accession>A0ABN2Y7J9</accession>
<name>A0ABN2Y7J9_9ACTN</name>
<dbReference type="PANTHER" id="PTHR38479">
    <property type="entry name" value="LMO0824 PROTEIN"/>
    <property type="match status" value="1"/>
</dbReference>
<dbReference type="RefSeq" id="WP_344558641.1">
    <property type="nucleotide sequence ID" value="NZ_BAAANS010000086.1"/>
</dbReference>
<dbReference type="EMBL" id="BAAANS010000086">
    <property type="protein sequence ID" value="GAA2122530.1"/>
    <property type="molecule type" value="Genomic_DNA"/>
</dbReference>
<reference evidence="2 3" key="1">
    <citation type="journal article" date="2019" name="Int. J. Syst. Evol. Microbiol.">
        <title>The Global Catalogue of Microorganisms (GCM) 10K type strain sequencing project: providing services to taxonomists for standard genome sequencing and annotation.</title>
        <authorList>
            <consortium name="The Broad Institute Genomics Platform"/>
            <consortium name="The Broad Institute Genome Sequencing Center for Infectious Disease"/>
            <person name="Wu L."/>
            <person name="Ma J."/>
        </authorList>
    </citation>
    <scope>NUCLEOTIDE SEQUENCE [LARGE SCALE GENOMIC DNA]</scope>
    <source>
        <strain evidence="2 3">JCM 14559</strain>
    </source>
</reference>
<evidence type="ECO:0000313" key="2">
    <source>
        <dbReference type="EMBL" id="GAA2122530.1"/>
    </source>
</evidence>
<evidence type="ECO:0000256" key="1">
    <source>
        <dbReference type="SAM" id="MobiDB-lite"/>
    </source>
</evidence>
<protein>
    <recommendedName>
        <fullName evidence="4">Winged helix DNA-binding protein</fullName>
    </recommendedName>
</protein>
<feature type="region of interest" description="Disordered" evidence="1">
    <location>
        <begin position="369"/>
        <end position="395"/>
    </location>
</feature>
<dbReference type="InterPro" id="IPR009351">
    <property type="entry name" value="AlkZ-like"/>
</dbReference>
<dbReference type="Proteomes" id="UP001500897">
    <property type="component" value="Unassembled WGS sequence"/>
</dbReference>
<gene>
    <name evidence="2" type="ORF">GCM10009759_73070</name>
</gene>
<dbReference type="PANTHER" id="PTHR38479:SF2">
    <property type="entry name" value="WINGED HELIX DNA-BINDING DOMAIN-CONTAINING PROTEIN"/>
    <property type="match status" value="1"/>
</dbReference>